<dbReference type="RefSeq" id="XP_015509437.2">
    <property type="nucleotide sequence ID" value="XM_015653951.2"/>
</dbReference>
<dbReference type="GeneID" id="107216695"/>
<dbReference type="PANTHER" id="PTHR11022">
    <property type="entry name" value="PEPTIDOGLYCAN RECOGNITION PROTEIN"/>
    <property type="match status" value="1"/>
</dbReference>
<name>A0A6J0B5I9_NEOLC</name>
<sequence length="345" mass="38399">MLLLMKHGMRTTSKEDVASVSVSQSDLHSSTDHTDEDELATVCNFEEDNGAQAIDLPVFDGYSHRSIAVNVTKSTDVKIRPVTQFYAPVTIHQHFTKLVNNKDKLEKQSNSQFMLSRTSAISTNLVCILGIVFSLIIAVTLIVIMIYFITPSRNDGKNALRPRLPVVLEGNSVALDEDVAILTKERWGGYEMRDGWQNRSLSHPVELVIIGHTASSPCSTFGECASKMQTFQNLHVQTRGWVSIGYNFVIGGDGNVYQALGWDITNYTRDNSIMISFIGNYVINEVKDKQRKAVQLLLEQGVELGKLASNYKLVAHSQVANTLSPGQYLLADLKQWPHYYAGLIT</sequence>
<dbReference type="SMART" id="SM00644">
    <property type="entry name" value="Ami_2"/>
    <property type="match status" value="1"/>
</dbReference>
<evidence type="ECO:0000256" key="1">
    <source>
        <dbReference type="ARBA" id="ARBA00007553"/>
    </source>
</evidence>
<proteinExistence type="inferred from homology"/>
<protein>
    <submittedName>
        <fullName evidence="9">Peptidoglycan-recognition protein SA isoform X1</fullName>
    </submittedName>
</protein>
<reference evidence="9" key="1">
    <citation type="submission" date="2025-08" db="UniProtKB">
        <authorList>
            <consortium name="RefSeq"/>
        </authorList>
    </citation>
    <scope>IDENTIFICATION</scope>
    <source>
        <tissue evidence="9">Thorax and Abdomen</tissue>
    </source>
</reference>
<keyword evidence="5" id="KW-0812">Transmembrane</keyword>
<dbReference type="Gene3D" id="3.40.80.10">
    <property type="entry name" value="Peptidoglycan recognition protein-like"/>
    <property type="match status" value="1"/>
</dbReference>
<feature type="domain" description="N-acetylmuramoyl-L-alanine amidase" evidence="6">
    <location>
        <begin position="196"/>
        <end position="326"/>
    </location>
</feature>
<dbReference type="SMART" id="SM00701">
    <property type="entry name" value="PGRP"/>
    <property type="match status" value="1"/>
</dbReference>
<comment type="similarity">
    <text evidence="1">Belongs to the N-acetylmuramoyl-L-alanine amidase 2 family.</text>
</comment>
<dbReference type="AlphaFoldDB" id="A0A6J0B5I9"/>
<evidence type="ECO:0000313" key="8">
    <source>
        <dbReference type="Proteomes" id="UP000829291"/>
    </source>
</evidence>
<dbReference type="InterPro" id="IPR015510">
    <property type="entry name" value="PGRP"/>
</dbReference>
<evidence type="ECO:0000259" key="6">
    <source>
        <dbReference type="SMART" id="SM00644"/>
    </source>
</evidence>
<feature type="region of interest" description="Disordered" evidence="4">
    <location>
        <begin position="1"/>
        <end position="35"/>
    </location>
</feature>
<dbReference type="InterPro" id="IPR036505">
    <property type="entry name" value="Amidase/PGRP_sf"/>
</dbReference>
<dbReference type="FunCoup" id="A0A6J0B5I9">
    <property type="interactions" value="177"/>
</dbReference>
<dbReference type="Proteomes" id="UP000829291">
    <property type="component" value="Chromosome 2"/>
</dbReference>
<evidence type="ECO:0000256" key="3">
    <source>
        <dbReference type="ARBA" id="ARBA00022859"/>
    </source>
</evidence>
<evidence type="ECO:0000256" key="5">
    <source>
        <dbReference type="SAM" id="Phobius"/>
    </source>
</evidence>
<keyword evidence="2" id="KW-0399">Innate immunity</keyword>
<organism evidence="9">
    <name type="scientific">Neodiprion lecontei</name>
    <name type="common">Redheaded pine sawfly</name>
    <dbReference type="NCBI Taxonomy" id="441921"/>
    <lineage>
        <taxon>Eukaryota</taxon>
        <taxon>Metazoa</taxon>
        <taxon>Ecdysozoa</taxon>
        <taxon>Arthropoda</taxon>
        <taxon>Hexapoda</taxon>
        <taxon>Insecta</taxon>
        <taxon>Pterygota</taxon>
        <taxon>Neoptera</taxon>
        <taxon>Endopterygota</taxon>
        <taxon>Hymenoptera</taxon>
        <taxon>Tenthredinoidea</taxon>
        <taxon>Diprionidae</taxon>
        <taxon>Diprioninae</taxon>
        <taxon>Neodiprion</taxon>
    </lineage>
</organism>
<dbReference type="CDD" id="cd06583">
    <property type="entry name" value="PGRP"/>
    <property type="match status" value="1"/>
</dbReference>
<feature type="transmembrane region" description="Helical" evidence="5">
    <location>
        <begin position="125"/>
        <end position="149"/>
    </location>
</feature>
<evidence type="ECO:0000256" key="4">
    <source>
        <dbReference type="SAM" id="MobiDB-lite"/>
    </source>
</evidence>
<accession>A0A6J0B5I9</accession>
<keyword evidence="5" id="KW-0472">Membrane</keyword>
<dbReference type="GO" id="GO:0045087">
    <property type="term" value="P:innate immune response"/>
    <property type="evidence" value="ECO:0007669"/>
    <property type="project" value="UniProtKB-KW"/>
</dbReference>
<dbReference type="PANTHER" id="PTHR11022:SF74">
    <property type="entry name" value="PEPTIDOGLYCAN-RECOGNITION PROTEIN SA"/>
    <property type="match status" value="1"/>
</dbReference>
<evidence type="ECO:0000256" key="2">
    <source>
        <dbReference type="ARBA" id="ARBA00022588"/>
    </source>
</evidence>
<dbReference type="KEGG" id="nlo:107216695"/>
<evidence type="ECO:0000259" key="7">
    <source>
        <dbReference type="SMART" id="SM00701"/>
    </source>
</evidence>
<feature type="domain" description="Peptidoglycan recognition protein family" evidence="7">
    <location>
        <begin position="179"/>
        <end position="320"/>
    </location>
</feature>
<dbReference type="SUPFAM" id="SSF55846">
    <property type="entry name" value="N-acetylmuramoyl-L-alanine amidase-like"/>
    <property type="match status" value="1"/>
</dbReference>
<evidence type="ECO:0000313" key="9">
    <source>
        <dbReference type="RefSeq" id="XP_015509437.2"/>
    </source>
</evidence>
<keyword evidence="3" id="KW-0391">Immunity</keyword>
<dbReference type="InParanoid" id="A0A6J0B5I9"/>
<dbReference type="OrthoDB" id="10001926at2759"/>
<feature type="compositionally biased region" description="Low complexity" evidence="4">
    <location>
        <begin position="19"/>
        <end position="28"/>
    </location>
</feature>
<gene>
    <name evidence="9" type="primary">LOC107216695</name>
</gene>
<keyword evidence="8" id="KW-1185">Reference proteome</keyword>
<dbReference type="Pfam" id="PF01510">
    <property type="entry name" value="Amidase_2"/>
    <property type="match status" value="1"/>
</dbReference>
<dbReference type="GO" id="GO:0008270">
    <property type="term" value="F:zinc ion binding"/>
    <property type="evidence" value="ECO:0007669"/>
    <property type="project" value="InterPro"/>
</dbReference>
<dbReference type="InterPro" id="IPR002502">
    <property type="entry name" value="Amidase_domain"/>
</dbReference>
<dbReference type="GO" id="GO:0008745">
    <property type="term" value="F:N-acetylmuramoyl-L-alanine amidase activity"/>
    <property type="evidence" value="ECO:0007669"/>
    <property type="project" value="InterPro"/>
</dbReference>
<keyword evidence="5" id="KW-1133">Transmembrane helix</keyword>
<dbReference type="InterPro" id="IPR006619">
    <property type="entry name" value="PGRP_domain_met/bac"/>
</dbReference>
<dbReference type="GO" id="GO:0009253">
    <property type="term" value="P:peptidoglycan catabolic process"/>
    <property type="evidence" value="ECO:0007669"/>
    <property type="project" value="InterPro"/>
</dbReference>